<evidence type="ECO:0000313" key="10">
    <source>
        <dbReference type="EMBL" id="QUL99414.1"/>
    </source>
</evidence>
<dbReference type="PROSITE" id="PS50928">
    <property type="entry name" value="ABC_TM1"/>
    <property type="match status" value="1"/>
</dbReference>
<dbReference type="Pfam" id="PF00528">
    <property type="entry name" value="BPD_transp_1"/>
    <property type="match status" value="1"/>
</dbReference>
<dbReference type="NCBIfam" id="TIGR00974">
    <property type="entry name" value="3a0107s02c"/>
    <property type="match status" value="1"/>
</dbReference>
<protein>
    <recommendedName>
        <fullName evidence="8">Phosphate transport system permease protein PstA</fullName>
    </recommendedName>
</protein>
<feature type="transmembrane region" description="Helical" evidence="8">
    <location>
        <begin position="147"/>
        <end position="167"/>
    </location>
</feature>
<gene>
    <name evidence="10" type="primary">pstA</name>
    <name evidence="10" type="ORF">IMF26_05045</name>
</gene>
<reference evidence="10" key="1">
    <citation type="submission" date="2020-10" db="EMBL/GenBank/DDBJ databases">
        <authorList>
            <person name="Kadnikov V."/>
            <person name="Beletsky A.V."/>
            <person name="Mardanov A.V."/>
            <person name="Karnachuk O.V."/>
            <person name="Ravin N.V."/>
        </authorList>
    </citation>
    <scope>NUCLEOTIDE SEQUENCE</scope>
    <source>
        <strain evidence="10">Bu02</strain>
    </source>
</reference>
<dbReference type="PANTHER" id="PTHR43470">
    <property type="entry name" value="PHOSPHATE TRANSPORT SYSTEM PERMEASE PROTEIN PSTA-RELATED"/>
    <property type="match status" value="1"/>
</dbReference>
<dbReference type="EMBL" id="CP062796">
    <property type="protein sequence ID" value="QUL99414.1"/>
    <property type="molecule type" value="Genomic_DNA"/>
</dbReference>
<proteinExistence type="inferred from homology"/>
<dbReference type="Gene3D" id="1.10.3720.10">
    <property type="entry name" value="MetI-like"/>
    <property type="match status" value="1"/>
</dbReference>
<accession>A0AAT9LEC3</accession>
<evidence type="ECO:0000256" key="5">
    <source>
        <dbReference type="ARBA" id="ARBA00022692"/>
    </source>
</evidence>
<dbReference type="SUPFAM" id="SSF161098">
    <property type="entry name" value="MetI-like"/>
    <property type="match status" value="1"/>
</dbReference>
<sequence length="321" mass="34767">MEEVGASGRSVRTGFKNKNRRKMQDQVATAAFWLASAIVTMILAFLVGYIALHGWRSVDIKFLTSPAKNLEGGGGIGPQIFDSFYLLFLSMTITVPLGLGAAVFLSEYAKPNRFTALIRLCTETLSSLPSIVVGLFGLLVFVTYTGFGYSLLAGALALTVLNLPVMVRVSEDALRSVPMDLREASLALGANLYQTIYRVVIPAALPRLVTGIILASGRVFGEAAALIYTAGMSSPPLNWANMNPFNYTSPLNPLRPGETLAVHIWKINSESLIPDVRRVADGSAFVLVLVVVLFNVVARWLQARIYRKMTGTRAVDLHAAS</sequence>
<evidence type="ECO:0000256" key="2">
    <source>
        <dbReference type="ARBA" id="ARBA00007069"/>
    </source>
</evidence>
<dbReference type="PANTHER" id="PTHR43470:SF4">
    <property type="entry name" value="ABC TRANSPORTER PERMEASE PROTEIN YQGI-RELATED"/>
    <property type="match status" value="1"/>
</dbReference>
<keyword evidence="3" id="KW-0813">Transport</keyword>
<keyword evidence="7 8" id="KW-0472">Membrane</keyword>
<dbReference type="AlphaFoldDB" id="A0AAT9LEC3"/>
<evidence type="ECO:0000256" key="4">
    <source>
        <dbReference type="ARBA" id="ARBA00022475"/>
    </source>
</evidence>
<evidence type="ECO:0000259" key="9">
    <source>
        <dbReference type="PROSITE" id="PS50928"/>
    </source>
</evidence>
<dbReference type="InterPro" id="IPR035906">
    <property type="entry name" value="MetI-like_sf"/>
</dbReference>
<dbReference type="KEGG" id="fcz:IMF26_05045"/>
<keyword evidence="4 8" id="KW-1003">Cell membrane</keyword>
<comment type="similarity">
    <text evidence="2 8">Belongs to the binding-protein-dependent transport system permease family. CysTW subfamily.</text>
</comment>
<feature type="transmembrane region" description="Helical" evidence="8">
    <location>
        <begin position="84"/>
        <end position="105"/>
    </location>
</feature>
<keyword evidence="6 8" id="KW-1133">Transmembrane helix</keyword>
<feature type="transmembrane region" description="Helical" evidence="8">
    <location>
        <begin position="27"/>
        <end position="52"/>
    </location>
</feature>
<evidence type="ECO:0000256" key="6">
    <source>
        <dbReference type="ARBA" id="ARBA00022989"/>
    </source>
</evidence>
<reference evidence="10" key="2">
    <citation type="journal article" date="2023" name="Biology">
        <title>Prokaryotic Life Associated with Coal-Fire Gas Vents Revealed by Metagenomics.</title>
        <authorList>
            <person name="Kadnikov V.V."/>
            <person name="Mardanov A.V."/>
            <person name="Beletsky A.V."/>
            <person name="Karnachuk O.V."/>
            <person name="Ravin N.V."/>
        </authorList>
    </citation>
    <scope>NUCLEOTIDE SEQUENCE</scope>
    <source>
        <strain evidence="10">Bu02</strain>
    </source>
</reference>
<comment type="subcellular location">
    <subcellularLocation>
        <location evidence="1 8">Cell membrane</location>
        <topology evidence="1 8">Multi-pass membrane protein</topology>
    </subcellularLocation>
</comment>
<evidence type="ECO:0000256" key="1">
    <source>
        <dbReference type="ARBA" id="ARBA00004651"/>
    </source>
</evidence>
<feature type="transmembrane region" description="Helical" evidence="8">
    <location>
        <begin position="282"/>
        <end position="301"/>
    </location>
</feature>
<dbReference type="InterPro" id="IPR000515">
    <property type="entry name" value="MetI-like"/>
</dbReference>
<name>A0AAT9LEC3_9FIRM</name>
<dbReference type="CDD" id="cd06261">
    <property type="entry name" value="TM_PBP2"/>
    <property type="match status" value="1"/>
</dbReference>
<feature type="domain" description="ABC transmembrane type-1" evidence="9">
    <location>
        <begin position="80"/>
        <end position="298"/>
    </location>
</feature>
<feature type="transmembrane region" description="Helical" evidence="8">
    <location>
        <begin position="117"/>
        <end position="141"/>
    </location>
</feature>
<dbReference type="GO" id="GO:0005886">
    <property type="term" value="C:plasma membrane"/>
    <property type="evidence" value="ECO:0007669"/>
    <property type="project" value="UniProtKB-SubCell"/>
</dbReference>
<dbReference type="GO" id="GO:0005315">
    <property type="term" value="F:phosphate transmembrane transporter activity"/>
    <property type="evidence" value="ECO:0007669"/>
    <property type="project" value="InterPro"/>
</dbReference>
<keyword evidence="5 8" id="KW-0812">Transmembrane</keyword>
<evidence type="ECO:0000256" key="3">
    <source>
        <dbReference type="ARBA" id="ARBA00022448"/>
    </source>
</evidence>
<evidence type="ECO:0000256" key="8">
    <source>
        <dbReference type="RuleBase" id="RU363043"/>
    </source>
</evidence>
<dbReference type="GO" id="GO:0035435">
    <property type="term" value="P:phosphate ion transmembrane transport"/>
    <property type="evidence" value="ECO:0007669"/>
    <property type="project" value="InterPro"/>
</dbReference>
<evidence type="ECO:0000256" key="7">
    <source>
        <dbReference type="ARBA" id="ARBA00023136"/>
    </source>
</evidence>
<feature type="transmembrane region" description="Helical" evidence="8">
    <location>
        <begin position="208"/>
        <end position="230"/>
    </location>
</feature>
<dbReference type="InterPro" id="IPR005672">
    <property type="entry name" value="Phosphate_PstA"/>
</dbReference>
<organism evidence="10">
    <name type="scientific">Candidatus Fermentithermobacillus carboniphilus</name>
    <dbReference type="NCBI Taxonomy" id="3085328"/>
    <lineage>
        <taxon>Bacteria</taxon>
        <taxon>Bacillati</taxon>
        <taxon>Bacillota</taxon>
        <taxon>Candidatus Fermentithermobacillia</taxon>
        <taxon>Candidatus Fermentithermobacillales</taxon>
        <taxon>Candidatus Fermentithermobacillaceae</taxon>
        <taxon>Candidatus Fermentithermobacillus</taxon>
    </lineage>
</organism>